<comment type="similarity">
    <text evidence="1 4">Belongs to the metallophosphoesterase superfamily. Purple acid phosphatase family.</text>
</comment>
<dbReference type="SUPFAM" id="SSF49363">
    <property type="entry name" value="Purple acid phosphatase, N-terminal domain"/>
    <property type="match status" value="1"/>
</dbReference>
<evidence type="ECO:0000259" key="8">
    <source>
        <dbReference type="Pfam" id="PF16656"/>
    </source>
</evidence>
<dbReference type="GO" id="GO:0046872">
    <property type="term" value="F:metal ion binding"/>
    <property type="evidence" value="ECO:0007669"/>
    <property type="project" value="InterPro"/>
</dbReference>
<feature type="domain" description="Purple acid phosphatase C-terminal" evidence="7">
    <location>
        <begin position="417"/>
        <end position="495"/>
    </location>
</feature>
<dbReference type="InterPro" id="IPR041792">
    <property type="entry name" value="MPP_PAP"/>
</dbReference>
<feature type="region of interest" description="Disordered" evidence="5">
    <location>
        <begin position="504"/>
        <end position="527"/>
    </location>
</feature>
<accession>A0A7S0N4K1</accession>
<dbReference type="InterPro" id="IPR008963">
    <property type="entry name" value="Purple_acid_Pase-like_N"/>
</dbReference>
<dbReference type="InterPro" id="IPR029052">
    <property type="entry name" value="Metallo-depent_PP-like"/>
</dbReference>
<comment type="catalytic activity">
    <reaction evidence="4">
        <text>a phosphate monoester + H2O = an alcohol + phosphate</text>
        <dbReference type="Rhea" id="RHEA:15017"/>
        <dbReference type="ChEBI" id="CHEBI:15377"/>
        <dbReference type="ChEBI" id="CHEBI:30879"/>
        <dbReference type="ChEBI" id="CHEBI:43474"/>
        <dbReference type="ChEBI" id="CHEBI:67140"/>
        <dbReference type="EC" id="3.1.3.2"/>
    </reaction>
</comment>
<dbReference type="EC" id="3.1.3.2" evidence="4"/>
<feature type="signal peptide" evidence="4">
    <location>
        <begin position="1"/>
        <end position="20"/>
    </location>
</feature>
<dbReference type="Pfam" id="PF14008">
    <property type="entry name" value="Metallophos_C"/>
    <property type="match status" value="1"/>
</dbReference>
<keyword evidence="4" id="KW-0378">Hydrolase</keyword>
<dbReference type="InterPro" id="IPR015914">
    <property type="entry name" value="PAPs_N"/>
</dbReference>
<sequence>MKPRPLAALLVAVYVKLATSLEGLQPYGVHLSFGERSDQMVVMWHTTLDTPSSTVEYALLHEAELSQEVLHPEDTSVTREHPVARRLLQDPYNPSAFTFSTEGISWNFTDGGPKKATQALHRVVLEGLQAGSRYKYHVGDAQSGWSDIFTFTAKRSRDQISSDKLRILAYCDMGDTHAGTLADVQKDVQTNAYDFLLHCGDLAYDFWTADGQVGVDFMRELQSVSAYLPYMVSPGNHEAHYNFSHYLNYFTMPNHEQSQNLFYSYDVGNAHVVSYNTEVFFFPESFDDSHMQRQWDWLVADLEEAALPHNRALRPWIIVTGHRPMYCSYPTPEGPCDAEHEASRRGIPAACLNPSNGHDCAMAANPLRTFPMEDLLYQYGVDLAIYGHIHDYERYFPVYNLTLANDPFKDPYVEPKATVHMTTGAGGNPEMPTGDKPPPQGSCHFKDDHWCAFQSGYYPQNGQSADFTYSHITVHNSTHLQWSQWSSTLQKVTDELWIVQHSHGSFAGPNSVPPRPRPVIAGRPKGS</sequence>
<dbReference type="AlphaFoldDB" id="A0A7S0N4K1"/>
<keyword evidence="3" id="KW-0325">Glycoprotein</keyword>
<evidence type="ECO:0000256" key="3">
    <source>
        <dbReference type="ARBA" id="ARBA00023180"/>
    </source>
</evidence>
<dbReference type="PANTHER" id="PTHR45867">
    <property type="entry name" value="PURPLE ACID PHOSPHATASE"/>
    <property type="match status" value="1"/>
</dbReference>
<feature type="domain" description="Calcineurin-like phosphoesterase" evidence="6">
    <location>
        <begin position="173"/>
        <end position="392"/>
    </location>
</feature>
<dbReference type="InterPro" id="IPR004843">
    <property type="entry name" value="Calcineurin-like_PHP"/>
</dbReference>
<evidence type="ECO:0000256" key="4">
    <source>
        <dbReference type="RuleBase" id="RU361203"/>
    </source>
</evidence>
<name>A0A7S0N4K1_9CHLO</name>
<evidence type="ECO:0000313" key="9">
    <source>
        <dbReference type="EMBL" id="CAD8659139.1"/>
    </source>
</evidence>
<dbReference type="GO" id="GO:0003993">
    <property type="term" value="F:acid phosphatase activity"/>
    <property type="evidence" value="ECO:0007669"/>
    <property type="project" value="UniProtKB-EC"/>
</dbReference>
<dbReference type="CDD" id="cd00839">
    <property type="entry name" value="MPP_PAPs"/>
    <property type="match status" value="1"/>
</dbReference>
<dbReference type="SUPFAM" id="SSF56300">
    <property type="entry name" value="Metallo-dependent phosphatases"/>
    <property type="match status" value="1"/>
</dbReference>
<feature type="domain" description="Purple acid phosphatase N-terminal" evidence="8">
    <location>
        <begin position="26"/>
        <end position="152"/>
    </location>
</feature>
<dbReference type="Pfam" id="PF00149">
    <property type="entry name" value="Metallophos"/>
    <property type="match status" value="1"/>
</dbReference>
<keyword evidence="2 4" id="KW-0732">Signal</keyword>
<dbReference type="EMBL" id="HBFA01010973">
    <property type="protein sequence ID" value="CAD8659139.1"/>
    <property type="molecule type" value="Transcribed_RNA"/>
</dbReference>
<gene>
    <name evidence="9" type="ORF">POBO1169_LOCUS5730</name>
</gene>
<dbReference type="Gene3D" id="2.60.40.380">
    <property type="entry name" value="Purple acid phosphatase-like, N-terminal"/>
    <property type="match status" value="1"/>
</dbReference>
<evidence type="ECO:0000259" key="6">
    <source>
        <dbReference type="Pfam" id="PF00149"/>
    </source>
</evidence>
<organism evidence="9">
    <name type="scientific">Pyramimonas obovata</name>
    <dbReference type="NCBI Taxonomy" id="1411642"/>
    <lineage>
        <taxon>Eukaryota</taxon>
        <taxon>Viridiplantae</taxon>
        <taxon>Chlorophyta</taxon>
        <taxon>Pyramimonadophyceae</taxon>
        <taxon>Pyramimonadales</taxon>
        <taxon>Pyramimonadaceae</taxon>
        <taxon>Pyramimonas</taxon>
        <taxon>Pyramimonas incertae sedis</taxon>
    </lineage>
</organism>
<reference evidence="9" key="1">
    <citation type="submission" date="2021-01" db="EMBL/GenBank/DDBJ databases">
        <authorList>
            <person name="Corre E."/>
            <person name="Pelletier E."/>
            <person name="Niang G."/>
            <person name="Scheremetjew M."/>
            <person name="Finn R."/>
            <person name="Kale V."/>
            <person name="Holt S."/>
            <person name="Cochrane G."/>
            <person name="Meng A."/>
            <person name="Brown T."/>
            <person name="Cohen L."/>
        </authorList>
    </citation>
    <scope>NUCLEOTIDE SEQUENCE</scope>
    <source>
        <strain evidence="9">CCMP722</strain>
    </source>
</reference>
<dbReference type="Pfam" id="PF16656">
    <property type="entry name" value="Pur_ac_phosph_N"/>
    <property type="match status" value="1"/>
</dbReference>
<protein>
    <recommendedName>
        <fullName evidence="4">Purple acid phosphatase</fullName>
        <ecNumber evidence="4">3.1.3.2</ecNumber>
    </recommendedName>
</protein>
<proteinExistence type="inferred from homology"/>
<dbReference type="Gene3D" id="3.60.21.10">
    <property type="match status" value="1"/>
</dbReference>
<evidence type="ECO:0000259" key="7">
    <source>
        <dbReference type="Pfam" id="PF14008"/>
    </source>
</evidence>
<dbReference type="InterPro" id="IPR025733">
    <property type="entry name" value="PAPs_C"/>
</dbReference>
<evidence type="ECO:0000256" key="5">
    <source>
        <dbReference type="SAM" id="MobiDB-lite"/>
    </source>
</evidence>
<feature type="chain" id="PRO_5031589477" description="Purple acid phosphatase" evidence="4">
    <location>
        <begin position="21"/>
        <end position="527"/>
    </location>
</feature>
<evidence type="ECO:0000256" key="1">
    <source>
        <dbReference type="ARBA" id="ARBA00008723"/>
    </source>
</evidence>
<evidence type="ECO:0000256" key="2">
    <source>
        <dbReference type="ARBA" id="ARBA00022729"/>
    </source>
</evidence>